<keyword evidence="2" id="KW-0808">Transferase</keyword>
<proteinExistence type="inferred from homology"/>
<gene>
    <name evidence="2" type="ORF">HD842_001251</name>
</gene>
<dbReference type="PANTHER" id="PTHR10788:SF106">
    <property type="entry name" value="BCDNA.GH08860"/>
    <property type="match status" value="1"/>
</dbReference>
<evidence type="ECO:0000256" key="1">
    <source>
        <dbReference type="ARBA" id="ARBA00008799"/>
    </source>
</evidence>
<dbReference type="AlphaFoldDB" id="A0A7W9WYF2"/>
<dbReference type="Pfam" id="PF00982">
    <property type="entry name" value="Glyco_transf_20"/>
    <property type="match status" value="1"/>
</dbReference>
<organism evidence="2 3">
    <name type="scientific">Massilia aurea</name>
    <dbReference type="NCBI Taxonomy" id="373040"/>
    <lineage>
        <taxon>Bacteria</taxon>
        <taxon>Pseudomonadati</taxon>
        <taxon>Pseudomonadota</taxon>
        <taxon>Betaproteobacteria</taxon>
        <taxon>Burkholderiales</taxon>
        <taxon>Oxalobacteraceae</taxon>
        <taxon>Telluria group</taxon>
        <taxon>Massilia</taxon>
    </lineage>
</organism>
<reference evidence="2 3" key="1">
    <citation type="submission" date="2020-08" db="EMBL/GenBank/DDBJ databases">
        <title>The Agave Microbiome: Exploring the role of microbial communities in plant adaptations to desert environments.</title>
        <authorList>
            <person name="Partida-Martinez L.P."/>
        </authorList>
    </citation>
    <scope>NUCLEOTIDE SEQUENCE [LARGE SCALE GENOMIC DNA]</scope>
    <source>
        <strain evidence="2 3">AT3.2</strain>
    </source>
</reference>
<keyword evidence="3" id="KW-1185">Reference proteome</keyword>
<accession>A0A7W9WYF2</accession>
<dbReference type="PANTHER" id="PTHR10788">
    <property type="entry name" value="TREHALOSE-6-PHOSPHATE SYNTHASE"/>
    <property type="match status" value="1"/>
</dbReference>
<dbReference type="InterPro" id="IPR001830">
    <property type="entry name" value="Glyco_trans_20"/>
</dbReference>
<dbReference type="Gene3D" id="3.40.50.2000">
    <property type="entry name" value="Glycogen Phosphorylase B"/>
    <property type="match status" value="2"/>
</dbReference>
<evidence type="ECO:0000313" key="2">
    <source>
        <dbReference type="EMBL" id="MBB6133140.1"/>
    </source>
</evidence>
<dbReference type="GO" id="GO:0003825">
    <property type="term" value="F:alpha,alpha-trehalose-phosphate synthase (UDP-forming) activity"/>
    <property type="evidence" value="ECO:0007669"/>
    <property type="project" value="UniProtKB-EC"/>
</dbReference>
<sequence length="520" mass="56590">MRSNPAPLPLPTFPGERRKIARPTALLPEDVRDSADLARLIDQLGCGDELIVVSNRAPCVHSQTGDGVTAQRPAGGLVTALEAVLSKEGGCWIAHGSGTADRATVDANDHVLSEYLDAPYRLRRLWLSDAEVAGYYDGLANEALWPLCHRTGVAPTFRLDDWSHYVAVNRRFADAVIAEAASERPVVLVQDYHLALVPQMVREQLPDAVIILFWHIPFPTPQTLATFPWAQQMMAGLLASTVMGLQTPADLTNFSPARAAIPGIQGRGAAHAGAYPISIAWPARNDVATPGIRDAVSSQFGIAPGVRLLVGVDRMDYTKGLSERLQAFELLLERRPDLRGQVTLLQIGAPCRSALAAYQTITRDVVALTERINARFGRDDWQPVVLHAKSADAATVTACYRAADVCLVTSLHDGMNLVAKEFVAARTDLRGALVLSSQAGAAAELHQALIVDPRDIAGMARAIERALDMPFEEQTRRLRAMRGVVSQYTVFRWAAQLLVDGMCIEASRRITRGPTHAYLR</sequence>
<dbReference type="GO" id="GO:0005992">
    <property type="term" value="P:trehalose biosynthetic process"/>
    <property type="evidence" value="ECO:0007669"/>
    <property type="project" value="InterPro"/>
</dbReference>
<evidence type="ECO:0000313" key="3">
    <source>
        <dbReference type="Proteomes" id="UP000540787"/>
    </source>
</evidence>
<dbReference type="Proteomes" id="UP000540787">
    <property type="component" value="Unassembled WGS sequence"/>
</dbReference>
<comment type="similarity">
    <text evidence="1">Belongs to the glycosyltransferase 20 family.</text>
</comment>
<protein>
    <submittedName>
        <fullName evidence="2">Trehalose 6-phosphate synthase</fullName>
        <ecNumber evidence="2">2.4.1.15</ecNumber>
    </submittedName>
</protein>
<name>A0A7W9WYF2_9BURK</name>
<dbReference type="EMBL" id="JACHBX010000001">
    <property type="protein sequence ID" value="MBB6133140.1"/>
    <property type="molecule type" value="Genomic_DNA"/>
</dbReference>
<dbReference type="SUPFAM" id="SSF53756">
    <property type="entry name" value="UDP-Glycosyltransferase/glycogen phosphorylase"/>
    <property type="match status" value="1"/>
</dbReference>
<dbReference type="CDD" id="cd03788">
    <property type="entry name" value="GT20_TPS"/>
    <property type="match status" value="1"/>
</dbReference>
<keyword evidence="2" id="KW-0328">Glycosyltransferase</keyword>
<comment type="caution">
    <text evidence="2">The sequence shown here is derived from an EMBL/GenBank/DDBJ whole genome shotgun (WGS) entry which is preliminary data.</text>
</comment>
<dbReference type="EC" id="2.4.1.15" evidence="2"/>